<dbReference type="InterPro" id="IPR036097">
    <property type="entry name" value="HisK_dim/P_sf"/>
</dbReference>
<evidence type="ECO:0000256" key="6">
    <source>
        <dbReference type="ARBA" id="ARBA00022679"/>
    </source>
</evidence>
<organism evidence="16 17">
    <name type="scientific">Bacillus cereus</name>
    <dbReference type="NCBI Taxonomy" id="1396"/>
    <lineage>
        <taxon>Bacteria</taxon>
        <taxon>Bacillati</taxon>
        <taxon>Bacillota</taxon>
        <taxon>Bacilli</taxon>
        <taxon>Bacillales</taxon>
        <taxon>Bacillaceae</taxon>
        <taxon>Bacillus</taxon>
        <taxon>Bacillus cereus group</taxon>
    </lineage>
</organism>
<gene>
    <name evidence="16" type="ORF">CON36_34495</name>
</gene>
<comment type="caution">
    <text evidence="16">The sequence shown here is derived from an EMBL/GenBank/DDBJ whole genome shotgun (WGS) entry which is preliminary data.</text>
</comment>
<keyword evidence="9" id="KW-0067">ATP-binding</keyword>
<dbReference type="InterPro" id="IPR036061">
    <property type="entry name" value="CheW-like_dom_sf"/>
</dbReference>
<dbReference type="Pfam" id="PF02895">
    <property type="entry name" value="H-kinase_dim"/>
    <property type="match status" value="1"/>
</dbReference>
<dbReference type="SMART" id="SM01231">
    <property type="entry name" value="H-kinase_dim"/>
    <property type="match status" value="1"/>
</dbReference>
<dbReference type="FunFam" id="3.30.565.10:FF:000016">
    <property type="entry name" value="Chemotaxis protein CheA, putative"/>
    <property type="match status" value="1"/>
</dbReference>
<dbReference type="InterPro" id="IPR003594">
    <property type="entry name" value="HATPase_dom"/>
</dbReference>
<dbReference type="InterPro" id="IPR036641">
    <property type="entry name" value="HPT_dom_sf"/>
</dbReference>
<dbReference type="GO" id="GO:0006935">
    <property type="term" value="P:chemotaxis"/>
    <property type="evidence" value="ECO:0007669"/>
    <property type="project" value="UniProtKB-KW"/>
</dbReference>
<evidence type="ECO:0000256" key="9">
    <source>
        <dbReference type="ARBA" id="ARBA00022840"/>
    </source>
</evidence>
<feature type="modified residue" description="Phosphohistidine" evidence="12">
    <location>
        <position position="45"/>
    </location>
</feature>
<dbReference type="PANTHER" id="PTHR43395:SF10">
    <property type="entry name" value="CHEMOTAXIS PROTEIN CHEA"/>
    <property type="match status" value="1"/>
</dbReference>
<dbReference type="PROSITE" id="PS50894">
    <property type="entry name" value="HPT"/>
    <property type="match status" value="1"/>
</dbReference>
<keyword evidence="6" id="KW-0808">Transferase</keyword>
<dbReference type="RefSeq" id="WP_098007118.1">
    <property type="nucleotide sequence ID" value="NZ_NVMX01000219.1"/>
</dbReference>
<evidence type="ECO:0000256" key="3">
    <source>
        <dbReference type="ARBA" id="ARBA00021495"/>
    </source>
</evidence>
<evidence type="ECO:0000256" key="4">
    <source>
        <dbReference type="ARBA" id="ARBA00022500"/>
    </source>
</evidence>
<comment type="function">
    <text evidence="11">Involved in the transmission of sensory signals from the chemoreceptors to the flagellar motors. CheA is autophosphorylated; it can transfer its phosphate group to either CheB or CheY.</text>
</comment>
<dbReference type="AlphaFoldDB" id="A0A9X6SSJ2"/>
<dbReference type="SUPFAM" id="SSF47384">
    <property type="entry name" value="Homodimeric domain of signal transducing histidine kinase"/>
    <property type="match status" value="1"/>
</dbReference>
<dbReference type="SMART" id="SM00260">
    <property type="entry name" value="CheW"/>
    <property type="match status" value="1"/>
</dbReference>
<keyword evidence="10" id="KW-0902">Two-component regulatory system</keyword>
<evidence type="ECO:0000256" key="8">
    <source>
        <dbReference type="ARBA" id="ARBA00022777"/>
    </source>
</evidence>
<evidence type="ECO:0000256" key="5">
    <source>
        <dbReference type="ARBA" id="ARBA00022553"/>
    </source>
</evidence>
<dbReference type="Gene3D" id="1.20.120.160">
    <property type="entry name" value="HPT domain"/>
    <property type="match status" value="1"/>
</dbReference>
<dbReference type="SUPFAM" id="SSF50341">
    <property type="entry name" value="CheW-like"/>
    <property type="match status" value="1"/>
</dbReference>
<feature type="domain" description="Histidine kinase" evidence="13">
    <location>
        <begin position="315"/>
        <end position="526"/>
    </location>
</feature>
<dbReference type="Gene3D" id="1.10.287.560">
    <property type="entry name" value="Histidine kinase CheA-like, homodimeric domain"/>
    <property type="match status" value="1"/>
</dbReference>
<keyword evidence="5 12" id="KW-0597">Phosphoprotein</keyword>
<dbReference type="GO" id="GO:0005524">
    <property type="term" value="F:ATP binding"/>
    <property type="evidence" value="ECO:0007669"/>
    <property type="project" value="UniProtKB-KW"/>
</dbReference>
<dbReference type="SUPFAM" id="SSF55874">
    <property type="entry name" value="ATPase domain of HSP90 chaperone/DNA topoisomerase II/histidine kinase"/>
    <property type="match status" value="1"/>
</dbReference>
<comment type="catalytic activity">
    <reaction evidence="1">
        <text>ATP + protein L-histidine = ADP + protein N-phospho-L-histidine.</text>
        <dbReference type="EC" id="2.7.13.3"/>
    </reaction>
</comment>
<dbReference type="PROSITE" id="PS50851">
    <property type="entry name" value="CHEW"/>
    <property type="match status" value="1"/>
</dbReference>
<dbReference type="InterPro" id="IPR004358">
    <property type="entry name" value="Sig_transdc_His_kin-like_C"/>
</dbReference>
<dbReference type="Pfam" id="PF01584">
    <property type="entry name" value="CheW"/>
    <property type="match status" value="1"/>
</dbReference>
<evidence type="ECO:0000256" key="10">
    <source>
        <dbReference type="ARBA" id="ARBA00023012"/>
    </source>
</evidence>
<dbReference type="SMART" id="SM00387">
    <property type="entry name" value="HATPase_c"/>
    <property type="match status" value="1"/>
</dbReference>
<evidence type="ECO:0000313" key="17">
    <source>
        <dbReference type="Proteomes" id="UP000219922"/>
    </source>
</evidence>
<dbReference type="InterPro" id="IPR005467">
    <property type="entry name" value="His_kinase_dom"/>
</dbReference>
<dbReference type="Pfam" id="PF02518">
    <property type="entry name" value="HATPase_c"/>
    <property type="match status" value="1"/>
</dbReference>
<dbReference type="PANTHER" id="PTHR43395">
    <property type="entry name" value="SENSOR HISTIDINE KINASE CHEA"/>
    <property type="match status" value="1"/>
</dbReference>
<feature type="domain" description="CheW-like" evidence="14">
    <location>
        <begin position="528"/>
        <end position="663"/>
    </location>
</feature>
<dbReference type="EMBL" id="NVMX01000219">
    <property type="protein sequence ID" value="PDZ94312.1"/>
    <property type="molecule type" value="Genomic_DNA"/>
</dbReference>
<dbReference type="EC" id="2.7.13.3" evidence="2"/>
<dbReference type="GO" id="GO:0000155">
    <property type="term" value="F:phosphorelay sensor kinase activity"/>
    <property type="evidence" value="ECO:0007669"/>
    <property type="project" value="InterPro"/>
</dbReference>
<dbReference type="InterPro" id="IPR051315">
    <property type="entry name" value="Bact_Chemotaxis_CheA"/>
</dbReference>
<keyword evidence="8" id="KW-0418">Kinase</keyword>
<evidence type="ECO:0000256" key="12">
    <source>
        <dbReference type="PROSITE-ProRule" id="PRU00110"/>
    </source>
</evidence>
<evidence type="ECO:0000313" key="16">
    <source>
        <dbReference type="EMBL" id="PDZ94312.1"/>
    </source>
</evidence>
<evidence type="ECO:0000256" key="11">
    <source>
        <dbReference type="ARBA" id="ARBA00035100"/>
    </source>
</evidence>
<evidence type="ECO:0000259" key="15">
    <source>
        <dbReference type="PROSITE" id="PS50894"/>
    </source>
</evidence>
<dbReference type="SUPFAM" id="SSF47226">
    <property type="entry name" value="Histidine-containing phosphotransfer domain, HPT domain"/>
    <property type="match status" value="1"/>
</dbReference>
<dbReference type="InterPro" id="IPR002545">
    <property type="entry name" value="CheW-lke_dom"/>
</dbReference>
<reference evidence="16 17" key="1">
    <citation type="submission" date="2017-09" db="EMBL/GenBank/DDBJ databases">
        <title>Large-scale bioinformatics analysis of Bacillus genomes uncovers conserved roles of natural products in bacterial physiology.</title>
        <authorList>
            <consortium name="Agbiome Team Llc"/>
            <person name="Bleich R.M."/>
            <person name="Grubbs K.J."/>
            <person name="Santa Maria K.C."/>
            <person name="Allen S.E."/>
            <person name="Farag S."/>
            <person name="Shank E.A."/>
            <person name="Bowers A."/>
        </authorList>
    </citation>
    <scope>NUCLEOTIDE SEQUENCE [LARGE SCALE GENOMIC DNA]</scope>
    <source>
        <strain evidence="16 17">AFS092789</strain>
    </source>
</reference>
<proteinExistence type="predicted"/>
<protein>
    <recommendedName>
        <fullName evidence="3">Chemotaxis protein CheA</fullName>
        <ecNumber evidence="2">2.7.13.3</ecNumber>
    </recommendedName>
</protein>
<name>A0A9X6SSJ2_BACCE</name>
<dbReference type="InterPro" id="IPR036890">
    <property type="entry name" value="HATPase_C_sf"/>
</dbReference>
<dbReference type="InterPro" id="IPR008207">
    <property type="entry name" value="Sig_transdc_His_kin_Hpt_dom"/>
</dbReference>
<feature type="domain" description="HPt" evidence="15">
    <location>
        <begin position="1"/>
        <end position="101"/>
    </location>
</feature>
<sequence>MELNELINLFLYELEEELEEYSTTFFEIEKEANILLLDDLYINVHTIKGSSKSLLNNLNKEDNHVCKNHVEKIALITHTFEDYLEILKQKEELFEADVSILLEFDTLIRELKDYIENESTETMEEEKIDIFFSNLKSHNEEDKANLKNLSKRHFFNITLISDEDYKHGYLTIVYREIEQTYPDSFFIPSKDDLLKNKDFDLITIQINSEHEQDKIRDFILNLDNVGEVTNIPYNNRVVSSAPKDYQTKSIKEFIDSNKNEPNKSSRKRTKSQPLRISTRRIDNVLKHTSKLVILKNKLDQFLIQNDFLTGTKKRKELEELFNEINSHVDYLQESVLEIRMTSFEQLFNRFPKDIRELSKEYNKPIKLNTIGGNTEIDKSILDELFDPFMHIIRNSVIHGIEPPEHRIQKGKKPEGTITVQAKHDKNRVIITISDDGKGINLETLKQVAVNKNIVSPSLANNMSKQDLLELIFKSGVSTSEKVTEYSGRGIGMDAVRKKIDAINGSISVSSIDDVGTNITLFLPLTTAIIEGMITKVNNEYFTFPISQVEEVINIKKTEVRTSSDKKYFFLKDKEIPIIYAEEFFGMQPREKDDNPFFKIMILRSHNYIVGLTIDEFLGQQSIVVKSMHPFVQGAKGISSCNILGDGSISLIVDSNDLLQHLSQN</sequence>
<dbReference type="Proteomes" id="UP000219922">
    <property type="component" value="Unassembled WGS sequence"/>
</dbReference>
<dbReference type="InterPro" id="IPR037006">
    <property type="entry name" value="CheA-like_homodim_sf"/>
</dbReference>
<dbReference type="GO" id="GO:0005737">
    <property type="term" value="C:cytoplasm"/>
    <property type="evidence" value="ECO:0007669"/>
    <property type="project" value="InterPro"/>
</dbReference>
<evidence type="ECO:0000259" key="13">
    <source>
        <dbReference type="PROSITE" id="PS50109"/>
    </source>
</evidence>
<evidence type="ECO:0000256" key="1">
    <source>
        <dbReference type="ARBA" id="ARBA00000085"/>
    </source>
</evidence>
<dbReference type="Gene3D" id="2.30.30.40">
    <property type="entry name" value="SH3 Domains"/>
    <property type="match status" value="1"/>
</dbReference>
<dbReference type="PROSITE" id="PS50109">
    <property type="entry name" value="HIS_KIN"/>
    <property type="match status" value="1"/>
</dbReference>
<evidence type="ECO:0000256" key="7">
    <source>
        <dbReference type="ARBA" id="ARBA00022741"/>
    </source>
</evidence>
<keyword evidence="4" id="KW-0145">Chemotaxis</keyword>
<evidence type="ECO:0000256" key="2">
    <source>
        <dbReference type="ARBA" id="ARBA00012438"/>
    </source>
</evidence>
<accession>A0A9X6SSJ2</accession>
<evidence type="ECO:0000259" key="14">
    <source>
        <dbReference type="PROSITE" id="PS50851"/>
    </source>
</evidence>
<keyword evidence="7" id="KW-0547">Nucleotide-binding</keyword>
<dbReference type="PRINTS" id="PR00344">
    <property type="entry name" value="BCTRLSENSOR"/>
</dbReference>
<dbReference type="InterPro" id="IPR004105">
    <property type="entry name" value="CheA-like_dim"/>
</dbReference>
<dbReference type="Gene3D" id="3.30.565.10">
    <property type="entry name" value="Histidine kinase-like ATPase, C-terminal domain"/>
    <property type="match status" value="1"/>
</dbReference>